<feature type="transmembrane region" description="Helical" evidence="8">
    <location>
        <begin position="72"/>
        <end position="95"/>
    </location>
</feature>
<dbReference type="SUPFAM" id="SSF81321">
    <property type="entry name" value="Family A G protein-coupled receptor-like"/>
    <property type="match status" value="1"/>
</dbReference>
<keyword evidence="10" id="KW-1185">Reference proteome</keyword>
<keyword evidence="8" id="KW-0812">Transmembrane</keyword>
<keyword evidence="8" id="KW-0472">Membrane</keyword>
<name>A0A507ECD7_9FUNG</name>
<keyword evidence="5" id="KW-0325">Glycoprotein</keyword>
<dbReference type="PANTHER" id="PTHR24246">
    <property type="entry name" value="OLFACTORY RECEPTOR AND ADENOSINE RECEPTOR"/>
    <property type="match status" value="1"/>
</dbReference>
<gene>
    <name evidence="9" type="ORF">CcCBS67573_g08898</name>
</gene>
<dbReference type="Gene3D" id="1.20.1070.10">
    <property type="entry name" value="Rhodopsin 7-helix transmembrane proteins"/>
    <property type="match status" value="1"/>
</dbReference>
<evidence type="ECO:0000313" key="9">
    <source>
        <dbReference type="EMBL" id="TPX61769.1"/>
    </source>
</evidence>
<keyword evidence="8" id="KW-1133">Transmembrane helix</keyword>
<feature type="region of interest" description="Disordered" evidence="7">
    <location>
        <begin position="252"/>
        <end position="333"/>
    </location>
</feature>
<dbReference type="Proteomes" id="UP000320333">
    <property type="component" value="Unassembled WGS sequence"/>
</dbReference>
<evidence type="ECO:0000313" key="10">
    <source>
        <dbReference type="Proteomes" id="UP000320333"/>
    </source>
</evidence>
<comment type="subcellular location">
    <subcellularLocation>
        <location evidence="1">Cell membrane</location>
        <topology evidence="1">Multi-pass membrane protein</topology>
    </subcellularLocation>
</comment>
<dbReference type="OrthoDB" id="2121899at2759"/>
<feature type="region of interest" description="Disordered" evidence="7">
    <location>
        <begin position="477"/>
        <end position="535"/>
    </location>
</feature>
<reference evidence="9 10" key="1">
    <citation type="journal article" date="2019" name="Sci. Rep.">
        <title>Comparative genomics of chytrid fungi reveal insights into the obligate biotrophic and pathogenic lifestyle of Synchytrium endobioticum.</title>
        <authorList>
            <person name="van de Vossenberg B.T.L.H."/>
            <person name="Warris S."/>
            <person name="Nguyen H.D.T."/>
            <person name="van Gent-Pelzer M.P.E."/>
            <person name="Joly D.L."/>
            <person name="van de Geest H.C."/>
            <person name="Bonants P.J.M."/>
            <person name="Smith D.S."/>
            <person name="Levesque C.A."/>
            <person name="van der Lee T.A.J."/>
        </authorList>
    </citation>
    <scope>NUCLEOTIDE SEQUENCE [LARGE SCALE GENOMIC DNA]</scope>
    <source>
        <strain evidence="9 10">CBS 675.73</strain>
    </source>
</reference>
<organism evidence="9 10">
    <name type="scientific">Chytriomyces confervae</name>
    <dbReference type="NCBI Taxonomy" id="246404"/>
    <lineage>
        <taxon>Eukaryota</taxon>
        <taxon>Fungi</taxon>
        <taxon>Fungi incertae sedis</taxon>
        <taxon>Chytridiomycota</taxon>
        <taxon>Chytridiomycota incertae sedis</taxon>
        <taxon>Chytridiomycetes</taxon>
        <taxon>Chytridiales</taxon>
        <taxon>Chytriomycetaceae</taxon>
        <taxon>Chytriomyces</taxon>
    </lineage>
</organism>
<feature type="transmembrane region" description="Helical" evidence="8">
    <location>
        <begin position="390"/>
        <end position="409"/>
    </location>
</feature>
<evidence type="ECO:0000256" key="6">
    <source>
        <dbReference type="ARBA" id="ARBA00023224"/>
    </source>
</evidence>
<dbReference type="PANTHER" id="PTHR24246:SF27">
    <property type="entry name" value="ADENOSINE RECEPTOR, ISOFORM A"/>
    <property type="match status" value="1"/>
</dbReference>
<dbReference type="GO" id="GO:0005886">
    <property type="term" value="C:plasma membrane"/>
    <property type="evidence" value="ECO:0007669"/>
    <property type="project" value="UniProtKB-SubCell"/>
</dbReference>
<keyword evidence="3" id="KW-0297">G-protein coupled receptor</keyword>
<dbReference type="GO" id="GO:0004930">
    <property type="term" value="F:G protein-coupled receptor activity"/>
    <property type="evidence" value="ECO:0007669"/>
    <property type="project" value="UniProtKB-KW"/>
</dbReference>
<keyword evidence="2" id="KW-1003">Cell membrane</keyword>
<feature type="transmembrane region" description="Helical" evidence="8">
    <location>
        <begin position="429"/>
        <end position="453"/>
    </location>
</feature>
<evidence type="ECO:0000256" key="3">
    <source>
        <dbReference type="ARBA" id="ARBA00023040"/>
    </source>
</evidence>
<feature type="transmembrane region" description="Helical" evidence="8">
    <location>
        <begin position="41"/>
        <end position="60"/>
    </location>
</feature>
<feature type="transmembrane region" description="Helical" evidence="8">
    <location>
        <begin position="115"/>
        <end position="137"/>
    </location>
</feature>
<feature type="compositionally biased region" description="Low complexity" evidence="7">
    <location>
        <begin position="266"/>
        <end position="277"/>
    </location>
</feature>
<keyword evidence="4" id="KW-0675">Receptor</keyword>
<protein>
    <submittedName>
        <fullName evidence="9">Uncharacterized protein</fullName>
    </submittedName>
</protein>
<evidence type="ECO:0000256" key="2">
    <source>
        <dbReference type="ARBA" id="ARBA00022475"/>
    </source>
</evidence>
<evidence type="ECO:0000256" key="7">
    <source>
        <dbReference type="SAM" id="MobiDB-lite"/>
    </source>
</evidence>
<evidence type="ECO:0000256" key="1">
    <source>
        <dbReference type="ARBA" id="ARBA00004651"/>
    </source>
</evidence>
<evidence type="ECO:0000256" key="5">
    <source>
        <dbReference type="ARBA" id="ARBA00023180"/>
    </source>
</evidence>
<sequence>MAAQQPAANNNSSSSSSNNGPIDWTLGVKIFEPPAVSLVKVAIYSLGALLNVWILLALAYARRHERMVRVRLDRTMVFIVSMCLLWSIGAPIRFILTAQSGPDLVEMIALFDAPFASSVAVLIFGGNLLLALERYFMIKRNIPIETKNFYFYAIITAMGFLCCIVVGVFIKIQPSIRNPNAPTTEPSADGYMPMTEPQATIWTTAMGVAFVSTLIGVSSLYSWTYKQSSEMLRMALADASMKAFQTAADMRSDQSFTHSSEEPAQIASASSSTNNSIPYLPHPSNHHNGHDEEEWEMRTLSQIPNHHHHPTSSSFPNDTGDEDASVDIPYNELSGPSVHYPKSSVSVTGTFTAAGAATKGATTATTTVIEDPLEALERLEEAHLRAERKILLSCILMTSTLFLCYAPTILYEFSTRTQLWPNPRDPRYTTFYCVAAISLSFDVVLSPLLILYFRKDFREALILWKWRKEDEEFVGRGAGGGELRRPGEAAPYQAPPPRIRKPVTKHGAQLKLWDAPPLPQAPDMGAPGTAKNARF</sequence>
<accession>A0A507ECD7</accession>
<evidence type="ECO:0000256" key="8">
    <source>
        <dbReference type="SAM" id="Phobius"/>
    </source>
</evidence>
<dbReference type="EMBL" id="QEAP01000658">
    <property type="protein sequence ID" value="TPX61769.1"/>
    <property type="molecule type" value="Genomic_DNA"/>
</dbReference>
<feature type="transmembrane region" description="Helical" evidence="8">
    <location>
        <begin position="149"/>
        <end position="170"/>
    </location>
</feature>
<feature type="transmembrane region" description="Helical" evidence="8">
    <location>
        <begin position="201"/>
        <end position="224"/>
    </location>
</feature>
<keyword evidence="6" id="KW-0807">Transducer</keyword>
<comment type="caution">
    <text evidence="9">The sequence shown here is derived from an EMBL/GenBank/DDBJ whole genome shotgun (WGS) entry which is preliminary data.</text>
</comment>
<evidence type="ECO:0000256" key="4">
    <source>
        <dbReference type="ARBA" id="ARBA00023170"/>
    </source>
</evidence>
<proteinExistence type="predicted"/>
<dbReference type="AlphaFoldDB" id="A0A507ECD7"/>